<organism evidence="4 5">
    <name type="scientific">Strongylocentrotus purpuratus</name>
    <name type="common">Purple sea urchin</name>
    <dbReference type="NCBI Taxonomy" id="7668"/>
    <lineage>
        <taxon>Eukaryota</taxon>
        <taxon>Metazoa</taxon>
        <taxon>Echinodermata</taxon>
        <taxon>Eleutherozoa</taxon>
        <taxon>Echinozoa</taxon>
        <taxon>Echinoidea</taxon>
        <taxon>Euechinoidea</taxon>
        <taxon>Echinacea</taxon>
        <taxon>Camarodonta</taxon>
        <taxon>Echinidea</taxon>
        <taxon>Strongylocentrotidae</taxon>
        <taxon>Strongylocentrotus</taxon>
    </lineage>
</organism>
<evidence type="ECO:0000313" key="5">
    <source>
        <dbReference type="Proteomes" id="UP000007110"/>
    </source>
</evidence>
<evidence type="ECO:0000313" key="4">
    <source>
        <dbReference type="EnsemblMetazoa" id="XP_030839560"/>
    </source>
</evidence>
<evidence type="ECO:0000256" key="2">
    <source>
        <dbReference type="SAM" id="Phobius"/>
    </source>
</evidence>
<dbReference type="AlphaFoldDB" id="A0A7M7NQA0"/>
<dbReference type="OrthoDB" id="6120134at2759"/>
<feature type="domain" description="SUEL-type lectin" evidence="3">
    <location>
        <begin position="1"/>
        <end position="74"/>
    </location>
</feature>
<dbReference type="Gene3D" id="2.60.120.740">
    <property type="match status" value="1"/>
</dbReference>
<dbReference type="PANTHER" id="PTHR46780">
    <property type="entry name" value="PROTEIN EVA-1"/>
    <property type="match status" value="1"/>
</dbReference>
<dbReference type="InterPro" id="IPR000922">
    <property type="entry name" value="Lectin_gal-bd_dom"/>
</dbReference>
<reference evidence="5" key="1">
    <citation type="submission" date="2015-02" db="EMBL/GenBank/DDBJ databases">
        <title>Genome sequencing for Strongylocentrotus purpuratus.</title>
        <authorList>
            <person name="Murali S."/>
            <person name="Liu Y."/>
            <person name="Vee V."/>
            <person name="English A."/>
            <person name="Wang M."/>
            <person name="Skinner E."/>
            <person name="Han Y."/>
            <person name="Muzny D.M."/>
            <person name="Worley K.C."/>
            <person name="Gibbs R.A."/>
        </authorList>
    </citation>
    <scope>NUCLEOTIDE SEQUENCE</scope>
</reference>
<dbReference type="InParanoid" id="A0A7M7NQA0"/>
<keyword evidence="2" id="KW-1133">Transmembrane helix</keyword>
<dbReference type="Proteomes" id="UP000007110">
    <property type="component" value="Unassembled WGS sequence"/>
</dbReference>
<proteinExistence type="predicted"/>
<keyword evidence="2" id="KW-0812">Transmembrane</keyword>
<protein>
    <recommendedName>
        <fullName evidence="3">SUEL-type lectin domain-containing protein</fullName>
    </recommendedName>
</protein>
<dbReference type="InterPro" id="IPR043159">
    <property type="entry name" value="Lectin_gal-bd_sf"/>
</dbReference>
<feature type="region of interest" description="Disordered" evidence="1">
    <location>
        <begin position="112"/>
        <end position="135"/>
    </location>
</feature>
<sequence>MGLINICTAVYGRSDKETCPHDQDSDTTCGVDVVAVLGRDCDGQSQCNFTASNDLAGDPCRWTYKYLEVAYTCTGSISPVIPAVVVVVVVVLIVVISGVICYKRRLKHGSSQGIAASGEPRESPGIRDNPTFESPNVQDLQVTDVAGYHSGKDPYMALTTPHDGPTFQKYEKLNKVISQGDGYEVPVNGADRQTGPEYGKTLYKLQVHPETDYEITHEYQDITNSVVGRNNSLGNESPIRGLQVQPETDYGITHEYQDPGVVGTNIPQYECHIDGLQEMSKTDYEAIHEYEDPGIIG</sequence>
<dbReference type="RefSeq" id="XP_030839560.1">
    <property type="nucleotide sequence ID" value="XM_030983700.1"/>
</dbReference>
<dbReference type="PROSITE" id="PS50228">
    <property type="entry name" value="SUEL_LECTIN"/>
    <property type="match status" value="1"/>
</dbReference>
<dbReference type="GeneID" id="105444334"/>
<dbReference type="Pfam" id="PF02140">
    <property type="entry name" value="SUEL_Lectin"/>
    <property type="match status" value="1"/>
</dbReference>
<feature type="transmembrane region" description="Helical" evidence="2">
    <location>
        <begin position="80"/>
        <end position="102"/>
    </location>
</feature>
<name>A0A7M7NQA0_STRPU</name>
<reference evidence="4" key="2">
    <citation type="submission" date="2021-01" db="UniProtKB">
        <authorList>
            <consortium name="EnsemblMetazoa"/>
        </authorList>
    </citation>
    <scope>IDENTIFICATION</scope>
</reference>
<dbReference type="EnsemblMetazoa" id="XM_030983700">
    <property type="protein sequence ID" value="XP_030839560"/>
    <property type="gene ID" value="LOC105444334"/>
</dbReference>
<evidence type="ECO:0000256" key="1">
    <source>
        <dbReference type="SAM" id="MobiDB-lite"/>
    </source>
</evidence>
<dbReference type="GO" id="GO:0030246">
    <property type="term" value="F:carbohydrate binding"/>
    <property type="evidence" value="ECO:0007669"/>
    <property type="project" value="InterPro"/>
</dbReference>
<evidence type="ECO:0000259" key="3">
    <source>
        <dbReference type="PROSITE" id="PS50228"/>
    </source>
</evidence>
<dbReference type="KEGG" id="spu:105444334"/>
<keyword evidence="5" id="KW-1185">Reference proteome</keyword>
<keyword evidence="2" id="KW-0472">Membrane</keyword>
<accession>A0A7M7NQA0</accession>